<organism evidence="2 3">
    <name type="scientific">Roseburia amylophila</name>
    <dbReference type="NCBI Taxonomy" id="2981794"/>
    <lineage>
        <taxon>Bacteria</taxon>
        <taxon>Bacillati</taxon>
        <taxon>Bacillota</taxon>
        <taxon>Clostridia</taxon>
        <taxon>Lachnospirales</taxon>
        <taxon>Lachnospiraceae</taxon>
        <taxon>Roseburia</taxon>
    </lineage>
</organism>
<keyword evidence="3" id="KW-1185">Reference proteome</keyword>
<sequence>MKKKNVVGIIIIALFAIGIVAALIVYKKMQMVPEKSQVGEEPETVVLSADENPFGIEIKKINENYDLTRNYYKDYDNTGLQKYIIPVIFTDKRTYIAEMRESGYCQYGYESKEEGLVAEITEQQRKNWLELTEKDMKRVIEQSQDEELYRFNISDDCKTLYMEVSKEILNHQNIATIHSGLLMTLTYDSEIYQVLNGNKDWSLQIIVTDMETGNELENIKFPDEDYNLSIETWDNL</sequence>
<accession>A0ABT2SH54</accession>
<comment type="caution">
    <text evidence="2">The sequence shown here is derived from an EMBL/GenBank/DDBJ whole genome shotgun (WGS) entry which is preliminary data.</text>
</comment>
<gene>
    <name evidence="2" type="ORF">OCV43_12195</name>
</gene>
<dbReference type="Proteomes" id="UP001209666">
    <property type="component" value="Unassembled WGS sequence"/>
</dbReference>
<keyword evidence="1" id="KW-1133">Transmembrane helix</keyword>
<name>A0ABT2SH54_9FIRM</name>
<evidence type="ECO:0000313" key="3">
    <source>
        <dbReference type="Proteomes" id="UP001209666"/>
    </source>
</evidence>
<evidence type="ECO:0000256" key="1">
    <source>
        <dbReference type="SAM" id="Phobius"/>
    </source>
</evidence>
<protein>
    <submittedName>
        <fullName evidence="2">Uncharacterized protein</fullName>
    </submittedName>
</protein>
<proteinExistence type="predicted"/>
<feature type="transmembrane region" description="Helical" evidence="1">
    <location>
        <begin position="6"/>
        <end position="26"/>
    </location>
</feature>
<dbReference type="RefSeq" id="WP_262624222.1">
    <property type="nucleotide sequence ID" value="NZ_JAOQKI010000023.1"/>
</dbReference>
<keyword evidence="1" id="KW-0472">Membrane</keyword>
<evidence type="ECO:0000313" key="2">
    <source>
        <dbReference type="EMBL" id="MCU6718018.1"/>
    </source>
</evidence>
<reference evidence="2 3" key="1">
    <citation type="journal article" date="2021" name="ISME Commun">
        <title>Automated analysis of genomic sequences facilitates high-throughput and comprehensive description of bacteria.</title>
        <authorList>
            <person name="Hitch T.C.A."/>
        </authorList>
    </citation>
    <scope>NUCLEOTIDE SEQUENCE [LARGE SCALE GENOMIC DNA]</scope>
    <source>
        <strain evidence="2 3">Sanger_19</strain>
    </source>
</reference>
<dbReference type="EMBL" id="JAOQKI010000023">
    <property type="protein sequence ID" value="MCU6718018.1"/>
    <property type="molecule type" value="Genomic_DNA"/>
</dbReference>
<keyword evidence="1" id="KW-0812">Transmembrane</keyword>